<dbReference type="Proteomes" id="UP000433406">
    <property type="component" value="Unassembled WGS sequence"/>
</dbReference>
<name>A0A6I3JF37_9ACTN</name>
<protein>
    <recommendedName>
        <fullName evidence="1">Low molecular weight protein antigen 6 PH domain-containing protein</fullName>
    </recommendedName>
</protein>
<reference evidence="2 3" key="1">
    <citation type="submission" date="2019-10" db="EMBL/GenBank/DDBJ databases">
        <title>Nocardioides novel species isolated from the excrement of Marmot.</title>
        <authorList>
            <person name="Zhang G."/>
        </authorList>
    </citation>
    <scope>NUCLEOTIDE SEQUENCE [LARGE SCALE GENOMIC DNA]</scope>
    <source>
        <strain evidence="3">zg-579</strain>
    </source>
</reference>
<evidence type="ECO:0000313" key="2">
    <source>
        <dbReference type="EMBL" id="MTB96717.1"/>
    </source>
</evidence>
<accession>A0A6I3JF37</accession>
<organism evidence="2 3">
    <name type="scientific">Nocardioides marmotae</name>
    <dbReference type="NCBI Taxonomy" id="2663857"/>
    <lineage>
        <taxon>Bacteria</taxon>
        <taxon>Bacillati</taxon>
        <taxon>Actinomycetota</taxon>
        <taxon>Actinomycetes</taxon>
        <taxon>Propionibacteriales</taxon>
        <taxon>Nocardioidaceae</taxon>
        <taxon>Nocardioides</taxon>
    </lineage>
</organism>
<proteinExistence type="predicted"/>
<dbReference type="Pfam" id="PF10756">
    <property type="entry name" value="bPH_6"/>
    <property type="match status" value="1"/>
</dbReference>
<sequence length="256" mass="26242">MDQQTTQPARRRVVRLPAGLPGPRVPWGRAVGTHLLIAVAVVLAGAGVWTAAPTGAWGAAVALEATALLLGGWALVLLGSTLTRSGRLLVEESPGRLGLPGSRPLGGLLLGLLVLSLLLPVTLLGARILGEPVGSSTFALVLAVLLLPLGLPVLVRVLAGRIHLPALVLDEAGVTWRGWSSETRLPWADLARVDLVADPGRRLVLRASAEEVSVPVGFLASDAALLAALVEACRTDRGRRAALGTDAALHGLGAGG</sequence>
<gene>
    <name evidence="2" type="ORF">GGQ22_16695</name>
</gene>
<dbReference type="EMBL" id="WLCI01000018">
    <property type="protein sequence ID" value="MTB96717.1"/>
    <property type="molecule type" value="Genomic_DNA"/>
</dbReference>
<feature type="domain" description="Low molecular weight protein antigen 6 PH" evidence="1">
    <location>
        <begin position="165"/>
        <end position="232"/>
    </location>
</feature>
<comment type="caution">
    <text evidence="2">The sequence shown here is derived from an EMBL/GenBank/DDBJ whole genome shotgun (WGS) entry which is preliminary data.</text>
</comment>
<dbReference type="RefSeq" id="WP_154612494.1">
    <property type="nucleotide sequence ID" value="NZ_CP053660.1"/>
</dbReference>
<dbReference type="InterPro" id="IPR019692">
    <property type="entry name" value="CFP-6_PH"/>
</dbReference>
<dbReference type="AlphaFoldDB" id="A0A6I3JF37"/>
<evidence type="ECO:0000259" key="1">
    <source>
        <dbReference type="Pfam" id="PF10756"/>
    </source>
</evidence>
<keyword evidence="3" id="KW-1185">Reference proteome</keyword>
<evidence type="ECO:0000313" key="3">
    <source>
        <dbReference type="Proteomes" id="UP000433406"/>
    </source>
</evidence>